<feature type="transmembrane region" description="Helical" evidence="1">
    <location>
        <begin position="12"/>
        <end position="32"/>
    </location>
</feature>
<keyword evidence="1" id="KW-0812">Transmembrane</keyword>
<accession>A0ABP4WLF9</accession>
<proteinExistence type="predicted"/>
<sequence length="78" mass="8034">MSQRQTTHLGMVGGIVALVGGIVSLVYLLQPWRTCPGEDSPTACAMLPLDAVVMTIAILATIVGVAVFVLGLAKIGRA</sequence>
<gene>
    <name evidence="2" type="ORF">GCM10009747_12040</name>
</gene>
<evidence type="ECO:0000256" key="1">
    <source>
        <dbReference type="SAM" id="Phobius"/>
    </source>
</evidence>
<comment type="caution">
    <text evidence="2">The sequence shown here is derived from an EMBL/GenBank/DDBJ whole genome shotgun (WGS) entry which is preliminary data.</text>
</comment>
<evidence type="ECO:0000313" key="2">
    <source>
        <dbReference type="EMBL" id="GAA1755442.1"/>
    </source>
</evidence>
<feature type="transmembrane region" description="Helical" evidence="1">
    <location>
        <begin position="52"/>
        <end position="73"/>
    </location>
</feature>
<keyword evidence="1" id="KW-1133">Transmembrane helix</keyword>
<keyword evidence="1" id="KW-0472">Membrane</keyword>
<protein>
    <submittedName>
        <fullName evidence="2">Uncharacterized protein</fullName>
    </submittedName>
</protein>
<dbReference type="Proteomes" id="UP001500506">
    <property type="component" value="Unassembled WGS sequence"/>
</dbReference>
<organism evidence="2 3">
    <name type="scientific">Agromyces humatus</name>
    <dbReference type="NCBI Taxonomy" id="279573"/>
    <lineage>
        <taxon>Bacteria</taxon>
        <taxon>Bacillati</taxon>
        <taxon>Actinomycetota</taxon>
        <taxon>Actinomycetes</taxon>
        <taxon>Micrococcales</taxon>
        <taxon>Microbacteriaceae</taxon>
        <taxon>Agromyces</taxon>
    </lineage>
</organism>
<evidence type="ECO:0000313" key="3">
    <source>
        <dbReference type="Proteomes" id="UP001500506"/>
    </source>
</evidence>
<dbReference type="EMBL" id="BAAANH010000002">
    <property type="protein sequence ID" value="GAA1755442.1"/>
    <property type="molecule type" value="Genomic_DNA"/>
</dbReference>
<dbReference type="RefSeq" id="WP_232497161.1">
    <property type="nucleotide sequence ID" value="NZ_BAAANH010000002.1"/>
</dbReference>
<reference evidence="3" key="1">
    <citation type="journal article" date="2019" name="Int. J. Syst. Evol. Microbiol.">
        <title>The Global Catalogue of Microorganisms (GCM) 10K type strain sequencing project: providing services to taxonomists for standard genome sequencing and annotation.</title>
        <authorList>
            <consortium name="The Broad Institute Genomics Platform"/>
            <consortium name="The Broad Institute Genome Sequencing Center for Infectious Disease"/>
            <person name="Wu L."/>
            <person name="Ma J."/>
        </authorList>
    </citation>
    <scope>NUCLEOTIDE SEQUENCE [LARGE SCALE GENOMIC DNA]</scope>
    <source>
        <strain evidence="3">JCM 14319</strain>
    </source>
</reference>
<name>A0ABP4WLF9_9MICO</name>
<keyword evidence="3" id="KW-1185">Reference proteome</keyword>